<dbReference type="Proteomes" id="UP001377567">
    <property type="component" value="Unassembled WGS sequence"/>
</dbReference>
<sequence>MMPLEMSTEPATQHSHDIRRQSGDISATTAAPMIPAAPMALAEPTTTTSVTTQPQPTHISTISAANTGIPPHNDLRSSLTAINDLRFFLATAPVNWQENQVIRRYFLNDTLGFVSCVCWNKLFYITGTDIVKVCLYIMLNFGREIHHKKKFEEGIFSDLRNLKCGVDAVLEQPKSDFLAFLFKNMCLKTQKKQKVFFWFSVPHEKLFSDALERDLKRETLHQTCCTTAVGVPATSFRFDFTSSMPLHEQLDQFFRQLERSLEKEPAEQRRSSVAAAAAHTSQPPRVEEPIDDIRNEQESNLDDDDEYDDPTEQVLPSNNHSNAASHSTAYEAAVEPEIRPQVLVVEKQNGSTSGELLPDRETQNRSRRSLLDDRASQPGEEDFPLDYFPVSIEYPGRSQTPAQAVPQPQQPVALPLPPEFAAQFQQGYGAPLAQAYPAILSPSLSVPLGSTLAVPQPVPQPQPQYEGFQEDGMTNGEFYEASRRGAFSPLPVQREENTNPDASASASGNGNGAAGDDIQYEVRGPLPTLPPSRSGTSLAGGAPAGLAGAGGPPAGVYGNPLYSSFFFPQPYTSASQEFANYDGAGNYFPEDYVPYSEAPVLPAEALQPGQPQAVVQPQPIAQPQPQPVPLSHSSHSSLALDPARAGAGSTFSRPSTSAAASYGSSRGHSRASSITAQKRVGKPQRFTPGHQRQFSHDRLAQYVDGRGQFPQANGNGSANANGMSSETSQDESFGDM</sequence>
<accession>A0AAV5RS29</accession>
<protein>
    <submittedName>
        <fullName evidence="7">Homeodomain family transcription factor</fullName>
    </submittedName>
</protein>
<feature type="compositionally biased region" description="Low complexity" evidence="6">
    <location>
        <begin position="317"/>
        <end position="327"/>
    </location>
</feature>
<comment type="subcellular location">
    <subcellularLocation>
        <location evidence="1">Nucleus</location>
    </subcellularLocation>
</comment>
<dbReference type="GO" id="GO:0005634">
    <property type="term" value="C:nucleus"/>
    <property type="evidence" value="ECO:0007669"/>
    <property type="project" value="UniProtKB-SubCell"/>
</dbReference>
<keyword evidence="7" id="KW-0371">Homeobox</keyword>
<dbReference type="SMART" id="SM00424">
    <property type="entry name" value="STE"/>
    <property type="match status" value="1"/>
</dbReference>
<dbReference type="EMBL" id="BTGD01000001">
    <property type="protein sequence ID" value="GMM54340.1"/>
    <property type="molecule type" value="Genomic_DNA"/>
</dbReference>
<comment type="caution">
    <text evidence="7">The sequence shown here is derived from an EMBL/GenBank/DDBJ whole genome shotgun (WGS) entry which is preliminary data.</text>
</comment>
<evidence type="ECO:0000256" key="5">
    <source>
        <dbReference type="ARBA" id="ARBA00024345"/>
    </source>
</evidence>
<feature type="compositionally biased region" description="Low complexity" evidence="6">
    <location>
        <begin position="712"/>
        <end position="725"/>
    </location>
</feature>
<evidence type="ECO:0000256" key="4">
    <source>
        <dbReference type="ARBA" id="ARBA00023242"/>
    </source>
</evidence>
<dbReference type="Pfam" id="PF02200">
    <property type="entry name" value="STE"/>
    <property type="match status" value="1"/>
</dbReference>
<feature type="region of interest" description="Disordered" evidence="6">
    <location>
        <begin position="348"/>
        <end position="385"/>
    </location>
</feature>
<evidence type="ECO:0000256" key="3">
    <source>
        <dbReference type="ARBA" id="ARBA00023163"/>
    </source>
</evidence>
<dbReference type="GO" id="GO:1990526">
    <property type="term" value="C:Ste12p-Dig1p-Dig2p complex"/>
    <property type="evidence" value="ECO:0007669"/>
    <property type="project" value="TreeGrafter"/>
</dbReference>
<feature type="compositionally biased region" description="Low complexity" evidence="6">
    <location>
        <begin position="607"/>
        <end position="619"/>
    </location>
</feature>
<reference evidence="7 8" key="1">
    <citation type="journal article" date="2023" name="Elife">
        <title>Identification of key yeast species and microbe-microbe interactions impacting larval growth of Drosophila in the wild.</title>
        <authorList>
            <person name="Mure A."/>
            <person name="Sugiura Y."/>
            <person name="Maeda R."/>
            <person name="Honda K."/>
            <person name="Sakurai N."/>
            <person name="Takahashi Y."/>
            <person name="Watada M."/>
            <person name="Katoh T."/>
            <person name="Gotoh A."/>
            <person name="Gotoh Y."/>
            <person name="Taniguchi I."/>
            <person name="Nakamura K."/>
            <person name="Hayashi T."/>
            <person name="Katayama T."/>
            <person name="Uemura T."/>
            <person name="Hattori Y."/>
        </authorList>
    </citation>
    <scope>NUCLEOTIDE SEQUENCE [LARGE SCALE GENOMIC DNA]</scope>
    <source>
        <strain evidence="7 8">KH-74</strain>
    </source>
</reference>
<comment type="similarity">
    <text evidence="5">Belongs to the STE12 transcription factor family.</text>
</comment>
<feature type="region of interest" description="Disordered" evidence="6">
    <location>
        <begin position="603"/>
        <end position="736"/>
    </location>
</feature>
<feature type="compositionally biased region" description="Polar residues" evidence="6">
    <location>
        <begin position="649"/>
        <end position="676"/>
    </location>
</feature>
<feature type="compositionally biased region" description="Low complexity" evidence="6">
    <location>
        <begin position="629"/>
        <end position="643"/>
    </location>
</feature>
<feature type="compositionally biased region" description="Basic and acidic residues" evidence="6">
    <location>
        <begin position="285"/>
        <end position="297"/>
    </location>
</feature>
<feature type="region of interest" description="Disordered" evidence="6">
    <location>
        <begin position="491"/>
        <end position="541"/>
    </location>
</feature>
<keyword evidence="7" id="KW-0238">DNA-binding</keyword>
<organism evidence="7 8">
    <name type="scientific">Maudiozyma humilis</name>
    <name type="common">Sour dough yeast</name>
    <name type="synonym">Kazachstania humilis</name>
    <dbReference type="NCBI Taxonomy" id="51915"/>
    <lineage>
        <taxon>Eukaryota</taxon>
        <taxon>Fungi</taxon>
        <taxon>Dikarya</taxon>
        <taxon>Ascomycota</taxon>
        <taxon>Saccharomycotina</taxon>
        <taxon>Saccharomycetes</taxon>
        <taxon>Saccharomycetales</taxon>
        <taxon>Saccharomycetaceae</taxon>
        <taxon>Maudiozyma</taxon>
    </lineage>
</organism>
<proteinExistence type="inferred from homology"/>
<name>A0AAV5RS29_MAUHU</name>
<dbReference type="AlphaFoldDB" id="A0AAV5RS29"/>
<gene>
    <name evidence="7" type="ORF">DAKH74_009560</name>
</gene>
<keyword evidence="8" id="KW-1185">Reference proteome</keyword>
<feature type="compositionally biased region" description="Basic and acidic residues" evidence="6">
    <location>
        <begin position="357"/>
        <end position="375"/>
    </location>
</feature>
<keyword evidence="3" id="KW-0804">Transcription</keyword>
<dbReference type="GO" id="GO:1990527">
    <property type="term" value="C:Tec1p-Ste12p-Dig1p complex"/>
    <property type="evidence" value="ECO:0007669"/>
    <property type="project" value="TreeGrafter"/>
</dbReference>
<dbReference type="InterPro" id="IPR003120">
    <property type="entry name" value="Ste12"/>
</dbReference>
<keyword evidence="4" id="KW-0539">Nucleus</keyword>
<dbReference type="InterPro" id="IPR052127">
    <property type="entry name" value="STE12_transcription_factor"/>
</dbReference>
<feature type="region of interest" description="Disordered" evidence="6">
    <location>
        <begin position="1"/>
        <end position="22"/>
    </location>
</feature>
<evidence type="ECO:0000313" key="8">
    <source>
        <dbReference type="Proteomes" id="UP001377567"/>
    </source>
</evidence>
<feature type="compositionally biased region" description="Acidic residues" evidence="6">
    <location>
        <begin position="299"/>
        <end position="311"/>
    </location>
</feature>
<dbReference type="PANTHER" id="PTHR47427:SF1">
    <property type="entry name" value="PROTEIN STE12"/>
    <property type="match status" value="1"/>
</dbReference>
<evidence type="ECO:0000313" key="7">
    <source>
        <dbReference type="EMBL" id="GMM54340.1"/>
    </source>
</evidence>
<dbReference type="PANTHER" id="PTHR47427">
    <property type="entry name" value="PROTEIN STE12"/>
    <property type="match status" value="1"/>
</dbReference>
<dbReference type="GO" id="GO:0003700">
    <property type="term" value="F:DNA-binding transcription factor activity"/>
    <property type="evidence" value="ECO:0007669"/>
    <property type="project" value="InterPro"/>
</dbReference>
<dbReference type="GO" id="GO:2000220">
    <property type="term" value="P:regulation of pseudohyphal growth"/>
    <property type="evidence" value="ECO:0007669"/>
    <property type="project" value="TreeGrafter"/>
</dbReference>
<evidence type="ECO:0000256" key="2">
    <source>
        <dbReference type="ARBA" id="ARBA00023015"/>
    </source>
</evidence>
<evidence type="ECO:0000256" key="1">
    <source>
        <dbReference type="ARBA" id="ARBA00004123"/>
    </source>
</evidence>
<evidence type="ECO:0000256" key="6">
    <source>
        <dbReference type="SAM" id="MobiDB-lite"/>
    </source>
</evidence>
<dbReference type="GO" id="GO:0003677">
    <property type="term" value="F:DNA binding"/>
    <property type="evidence" value="ECO:0007669"/>
    <property type="project" value="UniProtKB-KW"/>
</dbReference>
<feature type="region of interest" description="Disordered" evidence="6">
    <location>
        <begin position="264"/>
        <end position="331"/>
    </location>
</feature>
<keyword evidence="2" id="KW-0805">Transcription regulation</keyword>